<dbReference type="SUPFAM" id="SSF53850">
    <property type="entry name" value="Periplasmic binding protein-like II"/>
    <property type="match status" value="1"/>
</dbReference>
<dbReference type="EMBL" id="AECS01000036">
    <property type="protein sequence ID" value="EFQ04252.1"/>
    <property type="molecule type" value="Genomic_DNA"/>
</dbReference>
<dbReference type="GO" id="GO:0003700">
    <property type="term" value="F:DNA-binding transcription factor activity"/>
    <property type="evidence" value="ECO:0007669"/>
    <property type="project" value="InterPro"/>
</dbReference>
<name>E2ZBM4_9FIRM</name>
<dbReference type="InterPro" id="IPR036390">
    <property type="entry name" value="WH_DNA-bd_sf"/>
</dbReference>
<dbReference type="FunFam" id="1.10.10.10:FF:000001">
    <property type="entry name" value="LysR family transcriptional regulator"/>
    <property type="match status" value="1"/>
</dbReference>
<dbReference type="Gene3D" id="3.40.190.290">
    <property type="match status" value="1"/>
</dbReference>
<dbReference type="PANTHER" id="PTHR30346">
    <property type="entry name" value="TRANSCRIPTIONAL DUAL REGULATOR HCAR-RELATED"/>
    <property type="match status" value="1"/>
</dbReference>
<feature type="domain" description="HTH lysR-type" evidence="5">
    <location>
        <begin position="6"/>
        <end position="63"/>
    </location>
</feature>
<dbReference type="PROSITE" id="PS50931">
    <property type="entry name" value="HTH_LYSR"/>
    <property type="match status" value="1"/>
</dbReference>
<dbReference type="eggNOG" id="COG0583">
    <property type="taxonomic scope" value="Bacteria"/>
</dbReference>
<protein>
    <submittedName>
        <fullName evidence="6">Transcriptional regulator, LysR family</fullName>
    </submittedName>
</protein>
<evidence type="ECO:0000256" key="1">
    <source>
        <dbReference type="ARBA" id="ARBA00009437"/>
    </source>
</evidence>
<dbReference type="AlphaFoldDB" id="E2ZBM4"/>
<dbReference type="Gene3D" id="1.10.10.10">
    <property type="entry name" value="Winged helix-like DNA-binding domain superfamily/Winged helix DNA-binding domain"/>
    <property type="match status" value="1"/>
</dbReference>
<dbReference type="CDD" id="cd05466">
    <property type="entry name" value="PBP2_LTTR_substrate"/>
    <property type="match status" value="1"/>
</dbReference>
<evidence type="ECO:0000313" key="7">
    <source>
        <dbReference type="Proteomes" id="UP000003195"/>
    </source>
</evidence>
<dbReference type="InterPro" id="IPR036388">
    <property type="entry name" value="WH-like_DNA-bd_sf"/>
</dbReference>
<dbReference type="Pfam" id="PF03466">
    <property type="entry name" value="LysR_substrate"/>
    <property type="match status" value="1"/>
</dbReference>
<dbReference type="Proteomes" id="UP000003195">
    <property type="component" value="Unassembled WGS sequence"/>
</dbReference>
<dbReference type="InterPro" id="IPR005119">
    <property type="entry name" value="LysR_subst-bd"/>
</dbReference>
<evidence type="ECO:0000259" key="5">
    <source>
        <dbReference type="PROSITE" id="PS50931"/>
    </source>
</evidence>
<dbReference type="InterPro" id="IPR000847">
    <property type="entry name" value="LysR_HTH_N"/>
</dbReference>
<keyword evidence="7" id="KW-1185">Reference proteome</keyword>
<keyword evidence="2" id="KW-0805">Transcription regulation</keyword>
<gene>
    <name evidence="6" type="ORF">HMPREF9429_00855</name>
</gene>
<accession>E2ZBM4</accession>
<dbReference type="Pfam" id="PF00126">
    <property type="entry name" value="HTH_1"/>
    <property type="match status" value="1"/>
</dbReference>
<comment type="similarity">
    <text evidence="1">Belongs to the LysR transcriptional regulatory family.</text>
</comment>
<dbReference type="GO" id="GO:0032993">
    <property type="term" value="C:protein-DNA complex"/>
    <property type="evidence" value="ECO:0007669"/>
    <property type="project" value="TreeGrafter"/>
</dbReference>
<evidence type="ECO:0000256" key="3">
    <source>
        <dbReference type="ARBA" id="ARBA00023125"/>
    </source>
</evidence>
<keyword evidence="4" id="KW-0804">Transcription</keyword>
<keyword evidence="3" id="KW-0238">DNA-binding</keyword>
<dbReference type="GO" id="GO:0003677">
    <property type="term" value="F:DNA binding"/>
    <property type="evidence" value="ECO:0007669"/>
    <property type="project" value="UniProtKB-KW"/>
</dbReference>
<proteinExistence type="inferred from homology"/>
<sequence length="327" mass="36849">MTEGGMTLQQLRYIVEISKSGSITAAAKKLFIAQPSLSKVVKDLEEEFHITILKRSRHGISFTTEGLEFLQFAHHILEASDAMEDYFRKERLDEELRLSVSSHHYLFAVDGLINLLTNIPEEIPYTIRLREGRTSEIIRDVLVSRSQIGIIYITKRTEQFMSRLLTKNNLEFIPLHEFTPHVYVSSDHPLAGFSEVTTIQLTDYPHVCYDQGSEPKQLSEEFVIPNSISKQTVYVSDRSSMLSIIANTEAYNIGTGCLLPSVVGSEVVSVPIADISATMRVGWIKQKNLPLTPELAKYLHYIQVALNKAVADTHLPTTASAYNTYVQ</sequence>
<dbReference type="PANTHER" id="PTHR30346:SF0">
    <property type="entry name" value="HCA OPERON TRANSCRIPTIONAL ACTIVATOR HCAR"/>
    <property type="match status" value="1"/>
</dbReference>
<reference evidence="6 7" key="1">
    <citation type="submission" date="2010-08" db="EMBL/GenBank/DDBJ databases">
        <authorList>
            <person name="Weinstock G."/>
            <person name="Sodergren E."/>
            <person name="Clifton S."/>
            <person name="Fulton L."/>
            <person name="Fulton B."/>
            <person name="Courtney L."/>
            <person name="Fronick C."/>
            <person name="Harrison M."/>
            <person name="Strong C."/>
            <person name="Farmer C."/>
            <person name="Delahaunty K."/>
            <person name="Markovic C."/>
            <person name="Hall O."/>
            <person name="Minx P."/>
            <person name="Tomlinson C."/>
            <person name="Mitreva M."/>
            <person name="Hou S."/>
            <person name="Chen J."/>
            <person name="Wollam A."/>
            <person name="Pepin K.H."/>
            <person name="Johnson M."/>
            <person name="Bhonagiri V."/>
            <person name="Zhang X."/>
            <person name="Suruliraj S."/>
            <person name="Warren W."/>
            <person name="Chinwalla A."/>
            <person name="Mardis E.R."/>
            <person name="Wilson R.K."/>
        </authorList>
    </citation>
    <scope>NUCLEOTIDE SEQUENCE [LARGE SCALE GENOMIC DNA]</scope>
    <source>
        <strain evidence="6 7">F0359</strain>
    </source>
</reference>
<dbReference type="HOGENOM" id="CLU_039613_32_2_9"/>
<dbReference type="SUPFAM" id="SSF46785">
    <property type="entry name" value="Winged helix' DNA-binding domain"/>
    <property type="match status" value="1"/>
</dbReference>
<dbReference type="STRING" id="706434.HMPREF9429_00855"/>
<organism evidence="6 7">
    <name type="scientific">Megasphaera micronuciformis F0359</name>
    <dbReference type="NCBI Taxonomy" id="706434"/>
    <lineage>
        <taxon>Bacteria</taxon>
        <taxon>Bacillati</taxon>
        <taxon>Bacillota</taxon>
        <taxon>Negativicutes</taxon>
        <taxon>Veillonellales</taxon>
        <taxon>Veillonellaceae</taxon>
        <taxon>Megasphaera</taxon>
    </lineage>
</organism>
<comment type="caution">
    <text evidence="6">The sequence shown here is derived from an EMBL/GenBank/DDBJ whole genome shotgun (WGS) entry which is preliminary data.</text>
</comment>
<dbReference type="PRINTS" id="PR00039">
    <property type="entry name" value="HTHLYSR"/>
</dbReference>
<evidence type="ECO:0000256" key="2">
    <source>
        <dbReference type="ARBA" id="ARBA00023015"/>
    </source>
</evidence>
<evidence type="ECO:0000313" key="6">
    <source>
        <dbReference type="EMBL" id="EFQ04252.1"/>
    </source>
</evidence>
<evidence type="ECO:0000256" key="4">
    <source>
        <dbReference type="ARBA" id="ARBA00023163"/>
    </source>
</evidence>